<keyword evidence="27" id="KW-1185">Reference proteome</keyword>
<feature type="domain" description="Protein kinase" evidence="25">
    <location>
        <begin position="699"/>
        <end position="1004"/>
    </location>
</feature>
<dbReference type="EC" id="2.7.11.1" evidence="4"/>
<comment type="catalytic activity">
    <reaction evidence="21">
        <text>L-seryl-[protein] + ATP = O-phospho-L-seryl-[protein] + ADP + H(+)</text>
        <dbReference type="Rhea" id="RHEA:17989"/>
        <dbReference type="Rhea" id="RHEA-COMP:9863"/>
        <dbReference type="Rhea" id="RHEA-COMP:11604"/>
        <dbReference type="ChEBI" id="CHEBI:15378"/>
        <dbReference type="ChEBI" id="CHEBI:29999"/>
        <dbReference type="ChEBI" id="CHEBI:30616"/>
        <dbReference type="ChEBI" id="CHEBI:83421"/>
        <dbReference type="ChEBI" id="CHEBI:456216"/>
        <dbReference type="EC" id="2.7.11.1"/>
    </reaction>
</comment>
<evidence type="ECO:0000256" key="11">
    <source>
        <dbReference type="ARBA" id="ARBA00022729"/>
    </source>
</evidence>
<keyword evidence="11 24" id="KW-0732">Signal</keyword>
<evidence type="ECO:0000256" key="18">
    <source>
        <dbReference type="ARBA" id="ARBA00023170"/>
    </source>
</evidence>
<evidence type="ECO:0000256" key="21">
    <source>
        <dbReference type="ARBA" id="ARBA00048679"/>
    </source>
</evidence>
<dbReference type="InterPro" id="IPR017441">
    <property type="entry name" value="Protein_kinase_ATP_BS"/>
</dbReference>
<evidence type="ECO:0000256" key="15">
    <source>
        <dbReference type="ARBA" id="ARBA00022840"/>
    </source>
</evidence>
<keyword evidence="8" id="KW-0433">Leucine-rich repeat</keyword>
<dbReference type="FunFam" id="3.80.10.10:FF:000565">
    <property type="entry name" value="Leucine-rich repeat receptor-like kinase protein FLORAL ORGAN NUMBER1"/>
    <property type="match status" value="1"/>
</dbReference>
<dbReference type="FunFam" id="3.80.10.10:FF:000383">
    <property type="entry name" value="Leucine-rich repeat receptor protein kinase EMS1"/>
    <property type="match status" value="1"/>
</dbReference>
<evidence type="ECO:0000256" key="6">
    <source>
        <dbReference type="ARBA" id="ARBA00022527"/>
    </source>
</evidence>
<evidence type="ECO:0000256" key="4">
    <source>
        <dbReference type="ARBA" id="ARBA00012513"/>
    </source>
</evidence>
<evidence type="ECO:0000256" key="24">
    <source>
        <dbReference type="SAM" id="SignalP"/>
    </source>
</evidence>
<dbReference type="FunFam" id="3.80.10.10:FF:000288">
    <property type="entry name" value="LRR receptor-like serine/threonine-protein kinase EFR"/>
    <property type="match status" value="1"/>
</dbReference>
<dbReference type="Gene3D" id="1.10.510.10">
    <property type="entry name" value="Transferase(Phosphotransferase) domain 1"/>
    <property type="match status" value="1"/>
</dbReference>
<dbReference type="InterPro" id="IPR032675">
    <property type="entry name" value="LRR_dom_sf"/>
</dbReference>
<dbReference type="InterPro" id="IPR011009">
    <property type="entry name" value="Kinase-like_dom_sf"/>
</dbReference>
<dbReference type="GO" id="GO:0005886">
    <property type="term" value="C:plasma membrane"/>
    <property type="evidence" value="ECO:0007669"/>
    <property type="project" value="UniProtKB-SubCell"/>
</dbReference>
<dbReference type="PROSITE" id="PS50011">
    <property type="entry name" value="PROTEIN_KINASE_DOM"/>
    <property type="match status" value="1"/>
</dbReference>
<dbReference type="Pfam" id="PF00560">
    <property type="entry name" value="LRR_1"/>
    <property type="match status" value="10"/>
</dbReference>
<feature type="signal peptide" evidence="24">
    <location>
        <begin position="1"/>
        <end position="23"/>
    </location>
</feature>
<dbReference type="PROSITE" id="PS00108">
    <property type="entry name" value="PROTEIN_KINASE_ST"/>
    <property type="match status" value="1"/>
</dbReference>
<dbReference type="SMART" id="SM00220">
    <property type="entry name" value="S_TKc"/>
    <property type="match status" value="1"/>
</dbReference>
<evidence type="ECO:0000259" key="25">
    <source>
        <dbReference type="PROSITE" id="PS50011"/>
    </source>
</evidence>
<keyword evidence="7" id="KW-0597">Phosphoprotein</keyword>
<sequence length="1020" mass="113462">MFPTFSFWFLLLLIFNFWPKTIAFTLGNQTDHLALLKFKQLITNDPYGILDSWNGSSHFCNWHGITCNLKHQRVTKINLPGYKLHGSLSSHVANLSFLKIVNLADNKFFGIIPQQLGNLLQLQELYLTNNSFDGKIPINLTNCYNLIYLNLRRNNLIGKIPIEIGFLQKLQKLSVSGNNLIGGVPASIGNLSLLTDLSVPYNNLEGDIPQEICRLKKLTVMVLSVNYLSGTFPLCIYNMSSLTTISAAQNQFNGSLPANMFNNLPNLQVFSIGGNNVSGLMPISIANASTLTVLGVSKNYFVGKVPSFGRLKYLWWINLEINNFGYNSRNDLEFLKSLINCSKLEVVSLSYNNFGGSLSSSIGNLSTQLSRLYLGYNQIYGKIPLELGNLNSLILLNMQDNHFEGRIPSSIRKLQKLQVLNLGGNRLSGEIPSFIGNLSRLFRLTLRNNMLEGTIPSSIGNCQNIQMLNLSKNNLRGVIPPEVFSISSLTIGLFLSQNFLSGSLPDELGHLQNIVTIDVSKNRLSGKIPITLGKCICLEYLILAGNSFNGSIPHSLESLKVLKVLDLSKNQLSGLIPKALQNIPFFEYFIVSFNMLEGEVPTKGVFRNASAFTVIGNNKLCGGILELHLPPCPIKGTKHYNLKLMAGIVSVVSFLFIMLSILTIYWRRGTIKKPSFDSPIIDQMIKVSYQNLHRATNGFSKSNLIGSGNFGSVYKGTLESIEGFVAIKVLNLTKKGSHKSFIAECNALKHIRHRNLVKILTCCSSTDYKGGEFKALAFEYMRNGNLESWLHPTTEMTDEPRSLNLEQRFNIIIDVASAFCYLHYECEQPVIHCDLKPANVLLNDSLVAQVSDFGLARLVSSASISLKQSSTIGVMGTVGYAPLEYGMGLEVSIEGDTYSFGILVLEILTGRRPTDEMFKDDHNLHNYVKHSIPNHLFQIVDRSLLPIELENNSENGNSCSIDPNVEKCLLSIFRIALSCSVESPKERMNMVDVIKELNIIKSFFPTEVQRRQGALQPQIT</sequence>
<evidence type="ECO:0000256" key="13">
    <source>
        <dbReference type="ARBA" id="ARBA00022741"/>
    </source>
</evidence>
<feature type="chain" id="PRO_5043897640" description="non-specific serine/threonine protein kinase" evidence="24">
    <location>
        <begin position="24"/>
        <end position="1020"/>
    </location>
</feature>
<dbReference type="SMART" id="SM00369">
    <property type="entry name" value="LRR_TYP"/>
    <property type="match status" value="7"/>
</dbReference>
<evidence type="ECO:0000313" key="26">
    <source>
        <dbReference type="EMBL" id="CAI8588380.1"/>
    </source>
</evidence>
<keyword evidence="13 22" id="KW-0547">Nucleotide-binding</keyword>
<dbReference type="InterPro" id="IPR013210">
    <property type="entry name" value="LRR_N_plant-typ"/>
</dbReference>
<evidence type="ECO:0000313" key="27">
    <source>
        <dbReference type="Proteomes" id="UP001157006"/>
    </source>
</evidence>
<organism evidence="26 27">
    <name type="scientific">Vicia faba</name>
    <name type="common">Broad bean</name>
    <name type="synonym">Faba vulgaris</name>
    <dbReference type="NCBI Taxonomy" id="3906"/>
    <lineage>
        <taxon>Eukaryota</taxon>
        <taxon>Viridiplantae</taxon>
        <taxon>Streptophyta</taxon>
        <taxon>Embryophyta</taxon>
        <taxon>Tracheophyta</taxon>
        <taxon>Spermatophyta</taxon>
        <taxon>Magnoliopsida</taxon>
        <taxon>eudicotyledons</taxon>
        <taxon>Gunneridae</taxon>
        <taxon>Pentapetalae</taxon>
        <taxon>rosids</taxon>
        <taxon>fabids</taxon>
        <taxon>Fabales</taxon>
        <taxon>Fabaceae</taxon>
        <taxon>Papilionoideae</taxon>
        <taxon>50 kb inversion clade</taxon>
        <taxon>NPAAA clade</taxon>
        <taxon>Hologalegina</taxon>
        <taxon>IRL clade</taxon>
        <taxon>Fabeae</taxon>
        <taxon>Vicia</taxon>
    </lineage>
</organism>
<evidence type="ECO:0000256" key="20">
    <source>
        <dbReference type="ARBA" id="ARBA00047899"/>
    </source>
</evidence>
<dbReference type="PANTHER" id="PTHR27008">
    <property type="entry name" value="OS04G0122200 PROTEIN"/>
    <property type="match status" value="1"/>
</dbReference>
<evidence type="ECO:0000256" key="9">
    <source>
        <dbReference type="ARBA" id="ARBA00022679"/>
    </source>
</evidence>
<dbReference type="GO" id="GO:0005524">
    <property type="term" value="F:ATP binding"/>
    <property type="evidence" value="ECO:0007669"/>
    <property type="project" value="UniProtKB-UniRule"/>
</dbReference>
<evidence type="ECO:0000256" key="1">
    <source>
        <dbReference type="ARBA" id="ARBA00004162"/>
    </source>
</evidence>
<dbReference type="Gene3D" id="3.80.10.10">
    <property type="entry name" value="Ribonuclease Inhibitor"/>
    <property type="match status" value="2"/>
</dbReference>
<dbReference type="PROSITE" id="PS00107">
    <property type="entry name" value="PROTEIN_KINASE_ATP"/>
    <property type="match status" value="1"/>
</dbReference>
<keyword evidence="15 22" id="KW-0067">ATP-binding</keyword>
<evidence type="ECO:0000256" key="16">
    <source>
        <dbReference type="ARBA" id="ARBA00022989"/>
    </source>
</evidence>
<evidence type="ECO:0000256" key="14">
    <source>
        <dbReference type="ARBA" id="ARBA00022777"/>
    </source>
</evidence>
<keyword evidence="6" id="KW-0723">Serine/threonine-protein kinase</keyword>
<dbReference type="InterPro" id="IPR051809">
    <property type="entry name" value="Plant_receptor-like_S/T_kinase"/>
</dbReference>
<comment type="catalytic activity">
    <reaction evidence="20">
        <text>L-threonyl-[protein] + ATP = O-phospho-L-threonyl-[protein] + ADP + H(+)</text>
        <dbReference type="Rhea" id="RHEA:46608"/>
        <dbReference type="Rhea" id="RHEA-COMP:11060"/>
        <dbReference type="Rhea" id="RHEA-COMP:11605"/>
        <dbReference type="ChEBI" id="CHEBI:15378"/>
        <dbReference type="ChEBI" id="CHEBI:30013"/>
        <dbReference type="ChEBI" id="CHEBI:30616"/>
        <dbReference type="ChEBI" id="CHEBI:61977"/>
        <dbReference type="ChEBI" id="CHEBI:456216"/>
        <dbReference type="EC" id="2.7.11.1"/>
    </reaction>
</comment>
<name>A0AAV0YQI1_VICFA</name>
<feature type="transmembrane region" description="Helical" evidence="23">
    <location>
        <begin position="644"/>
        <end position="666"/>
    </location>
</feature>
<dbReference type="FunFam" id="3.30.200.20:FF:000432">
    <property type="entry name" value="LRR receptor-like serine/threonine-protein kinase EFR"/>
    <property type="match status" value="1"/>
</dbReference>
<evidence type="ECO:0000256" key="12">
    <source>
        <dbReference type="ARBA" id="ARBA00022737"/>
    </source>
</evidence>
<keyword evidence="17 23" id="KW-0472">Membrane</keyword>
<reference evidence="26 27" key="1">
    <citation type="submission" date="2023-01" db="EMBL/GenBank/DDBJ databases">
        <authorList>
            <person name="Kreplak J."/>
        </authorList>
    </citation>
    <scope>NUCLEOTIDE SEQUENCE [LARGE SCALE GENOMIC DNA]</scope>
</reference>
<evidence type="ECO:0000256" key="10">
    <source>
        <dbReference type="ARBA" id="ARBA00022692"/>
    </source>
</evidence>
<evidence type="ECO:0000256" key="19">
    <source>
        <dbReference type="ARBA" id="ARBA00023180"/>
    </source>
</evidence>
<accession>A0AAV0YQI1</accession>
<dbReference type="Gene3D" id="3.30.200.20">
    <property type="entry name" value="Phosphorylase Kinase, domain 1"/>
    <property type="match status" value="1"/>
</dbReference>
<keyword evidence="14" id="KW-0418">Kinase</keyword>
<keyword evidence="12" id="KW-0677">Repeat</keyword>
<keyword evidence="9" id="KW-0808">Transferase</keyword>
<evidence type="ECO:0000256" key="22">
    <source>
        <dbReference type="PROSITE-ProRule" id="PRU10141"/>
    </source>
</evidence>
<comment type="subcellular location">
    <subcellularLocation>
        <location evidence="1">Cell membrane</location>
        <topology evidence="1">Single-pass membrane protein</topology>
    </subcellularLocation>
    <subcellularLocation>
        <location evidence="2">Membrane</location>
        <topology evidence="2">Single-pass type I membrane protein</topology>
    </subcellularLocation>
</comment>
<dbReference type="SUPFAM" id="SSF52058">
    <property type="entry name" value="L domain-like"/>
    <property type="match status" value="2"/>
</dbReference>
<dbReference type="EMBL" id="OX451736">
    <property type="protein sequence ID" value="CAI8588380.1"/>
    <property type="molecule type" value="Genomic_DNA"/>
</dbReference>
<dbReference type="GO" id="GO:0004674">
    <property type="term" value="F:protein serine/threonine kinase activity"/>
    <property type="evidence" value="ECO:0007669"/>
    <property type="project" value="UniProtKB-KW"/>
</dbReference>
<keyword evidence="16 23" id="KW-1133">Transmembrane helix</keyword>
<evidence type="ECO:0000256" key="8">
    <source>
        <dbReference type="ARBA" id="ARBA00022614"/>
    </source>
</evidence>
<dbReference type="InterPro" id="IPR000719">
    <property type="entry name" value="Prot_kinase_dom"/>
</dbReference>
<keyword evidence="5" id="KW-1003">Cell membrane</keyword>
<evidence type="ECO:0000256" key="3">
    <source>
        <dbReference type="ARBA" id="ARBA00008684"/>
    </source>
</evidence>
<keyword evidence="18" id="KW-0675">Receptor</keyword>
<evidence type="ECO:0000256" key="7">
    <source>
        <dbReference type="ARBA" id="ARBA00022553"/>
    </source>
</evidence>
<protein>
    <recommendedName>
        <fullName evidence="4">non-specific serine/threonine protein kinase</fullName>
        <ecNumber evidence="4">2.7.11.1</ecNumber>
    </recommendedName>
</protein>
<dbReference type="InterPro" id="IPR001245">
    <property type="entry name" value="Ser-Thr/Tyr_kinase_cat_dom"/>
</dbReference>
<evidence type="ECO:0000256" key="23">
    <source>
        <dbReference type="SAM" id="Phobius"/>
    </source>
</evidence>
<keyword evidence="10 23" id="KW-0812">Transmembrane</keyword>
<dbReference type="InterPro" id="IPR003591">
    <property type="entry name" value="Leu-rich_rpt_typical-subtyp"/>
</dbReference>
<proteinExistence type="inferred from homology"/>
<gene>
    <name evidence="26" type="ORF">VFH_I344880</name>
</gene>
<dbReference type="PANTHER" id="PTHR27008:SF584">
    <property type="entry name" value="LRR RECEPTOR-LIKE KINASE"/>
    <property type="match status" value="1"/>
</dbReference>
<feature type="binding site" evidence="22">
    <location>
        <position position="728"/>
    </location>
    <ligand>
        <name>ATP</name>
        <dbReference type="ChEBI" id="CHEBI:30616"/>
    </ligand>
</feature>
<dbReference type="InterPro" id="IPR008271">
    <property type="entry name" value="Ser/Thr_kinase_AS"/>
</dbReference>
<dbReference type="AlphaFoldDB" id="A0AAV0YQI1"/>
<dbReference type="FunFam" id="1.10.510.10:FF:000358">
    <property type="entry name" value="Putative leucine-rich repeat receptor-like serine/threonine-protein kinase"/>
    <property type="match status" value="1"/>
</dbReference>
<dbReference type="Pfam" id="PF08263">
    <property type="entry name" value="LRRNT_2"/>
    <property type="match status" value="1"/>
</dbReference>
<evidence type="ECO:0000256" key="17">
    <source>
        <dbReference type="ARBA" id="ARBA00023136"/>
    </source>
</evidence>
<dbReference type="SUPFAM" id="SSF56112">
    <property type="entry name" value="Protein kinase-like (PK-like)"/>
    <property type="match status" value="1"/>
</dbReference>
<keyword evidence="19" id="KW-0325">Glycoprotein</keyword>
<dbReference type="Pfam" id="PF07714">
    <property type="entry name" value="PK_Tyr_Ser-Thr"/>
    <property type="match status" value="1"/>
</dbReference>
<evidence type="ECO:0000256" key="5">
    <source>
        <dbReference type="ARBA" id="ARBA00022475"/>
    </source>
</evidence>
<dbReference type="InterPro" id="IPR001611">
    <property type="entry name" value="Leu-rich_rpt"/>
</dbReference>
<dbReference type="Proteomes" id="UP001157006">
    <property type="component" value="Chromosome 1L"/>
</dbReference>
<comment type="similarity">
    <text evidence="3">Belongs to the protein kinase superfamily. Ser/Thr protein kinase family.</text>
</comment>
<evidence type="ECO:0000256" key="2">
    <source>
        <dbReference type="ARBA" id="ARBA00004479"/>
    </source>
</evidence>